<gene>
    <name evidence="1" type="ORF">ARMGADRAFT_1040672</name>
</gene>
<evidence type="ECO:0000313" key="1">
    <source>
        <dbReference type="EMBL" id="PBK79613.1"/>
    </source>
</evidence>
<proteinExistence type="predicted"/>
<evidence type="ECO:0000313" key="2">
    <source>
        <dbReference type="Proteomes" id="UP000217790"/>
    </source>
</evidence>
<dbReference type="EMBL" id="KZ293768">
    <property type="protein sequence ID" value="PBK79613.1"/>
    <property type="molecule type" value="Genomic_DNA"/>
</dbReference>
<organism evidence="1 2">
    <name type="scientific">Armillaria gallica</name>
    <name type="common">Bulbous honey fungus</name>
    <name type="synonym">Armillaria bulbosa</name>
    <dbReference type="NCBI Taxonomy" id="47427"/>
    <lineage>
        <taxon>Eukaryota</taxon>
        <taxon>Fungi</taxon>
        <taxon>Dikarya</taxon>
        <taxon>Basidiomycota</taxon>
        <taxon>Agaricomycotina</taxon>
        <taxon>Agaricomycetes</taxon>
        <taxon>Agaricomycetidae</taxon>
        <taxon>Agaricales</taxon>
        <taxon>Marasmiineae</taxon>
        <taxon>Physalacriaceae</taxon>
        <taxon>Armillaria</taxon>
    </lineage>
</organism>
<dbReference type="Proteomes" id="UP000217790">
    <property type="component" value="Unassembled WGS sequence"/>
</dbReference>
<dbReference type="InParanoid" id="A0A2H3CU18"/>
<keyword evidence="2" id="KW-1185">Reference proteome</keyword>
<dbReference type="AlphaFoldDB" id="A0A2H3CU18"/>
<reference evidence="2" key="1">
    <citation type="journal article" date="2017" name="Nat. Ecol. Evol.">
        <title>Genome expansion and lineage-specific genetic innovations in the forest pathogenic fungi Armillaria.</title>
        <authorList>
            <person name="Sipos G."/>
            <person name="Prasanna A.N."/>
            <person name="Walter M.C."/>
            <person name="O'Connor E."/>
            <person name="Balint B."/>
            <person name="Krizsan K."/>
            <person name="Kiss B."/>
            <person name="Hess J."/>
            <person name="Varga T."/>
            <person name="Slot J."/>
            <person name="Riley R."/>
            <person name="Boka B."/>
            <person name="Rigling D."/>
            <person name="Barry K."/>
            <person name="Lee J."/>
            <person name="Mihaltcheva S."/>
            <person name="LaButti K."/>
            <person name="Lipzen A."/>
            <person name="Waldron R."/>
            <person name="Moloney N.M."/>
            <person name="Sperisen C."/>
            <person name="Kredics L."/>
            <person name="Vagvoelgyi C."/>
            <person name="Patrignani A."/>
            <person name="Fitzpatrick D."/>
            <person name="Nagy I."/>
            <person name="Doyle S."/>
            <person name="Anderson J.B."/>
            <person name="Grigoriev I.V."/>
            <person name="Gueldener U."/>
            <person name="Muensterkoetter M."/>
            <person name="Nagy L.G."/>
        </authorList>
    </citation>
    <scope>NUCLEOTIDE SEQUENCE [LARGE SCALE GENOMIC DNA]</scope>
    <source>
        <strain evidence="2">Ar21-2</strain>
    </source>
</reference>
<name>A0A2H3CU18_ARMGA</name>
<sequence>MTFRVQEFYAMHGFRCHGRYLLLRASGCNSSDIDHGISAGSPGPLLAQFDWISTIAHSPDITALFHSNDLPSPLQSFSLETSSDNLEDTRRDIQAAVDLLENSVAPLESQMSRIRSLQHDYILVLSPVR</sequence>
<accession>A0A2H3CU18</accession>
<protein>
    <submittedName>
        <fullName evidence="1">Uncharacterized protein</fullName>
    </submittedName>
</protein>
<dbReference type="STRING" id="47427.A0A2H3CU18"/>